<dbReference type="RefSeq" id="XP_067716471.1">
    <property type="nucleotide sequence ID" value="XM_067860370.1"/>
</dbReference>
<keyword evidence="1" id="KW-1133">Transmembrane helix</keyword>
<comment type="caution">
    <text evidence="2">The sequence shown here is derived from an EMBL/GenBank/DDBJ whole genome shotgun (WGS) entry which is preliminary data.</text>
</comment>
<dbReference type="EMBL" id="BPLF01000003">
    <property type="protein sequence ID" value="GIX64402.1"/>
    <property type="molecule type" value="Genomic_DNA"/>
</dbReference>
<keyword evidence="1" id="KW-0812">Transmembrane</keyword>
<feature type="transmembrane region" description="Helical" evidence="1">
    <location>
        <begin position="197"/>
        <end position="223"/>
    </location>
</feature>
<sequence length="482" mass="53035">MSNTPTRAWHTWFKPLFKNTTKYERITVFLLGLAVLQPLQVTISGAAFAVKRFGLGPENIGVLLGITYCFQELLCLVGSITTTLLSYSLSNHKDYGKYWKYIFGTYSMVLSVLIAMLNTRLLGVFATGIGDSNLTMYYWTLSWTGFLFGAIDGTIRSISGPNGTFFGLGIALGGFCVNIVHFLVARFISEGSEIGYWTLYFQICWVIFISTVSGLMWTVVIIFDRFGPDKPSYSTGGGSVPSTTEALQAGAPFLVMIWGSLGTMFSIYPGMTPFSVVTFDKAQQVLRTNLYLNAVVGIVAVLGKLYTKFFTDWNQDTTHMMKYGLLLLFVPYVTIAVCVIRTLHYPTGTIGSMIYMRPKVVFVISAIFFCCGSVLNQCGFGSIWPTMSGAGKSGSTEDGRATVMTIAGTGVMMFLVTTKFISEGYLRSFRAAKAGLESGLPWPTEGMTDGQAFRYWAGNGFKGAAKICVDIFTFDLRTKLLR</sequence>
<keyword evidence="3" id="KW-1185">Reference proteome</keyword>
<feature type="transmembrane region" description="Helical" evidence="1">
    <location>
        <begin position="62"/>
        <end position="89"/>
    </location>
</feature>
<feature type="transmembrane region" description="Helical" evidence="1">
    <location>
        <begin position="163"/>
        <end position="185"/>
    </location>
</feature>
<accession>A0AAV4LW11</accession>
<keyword evidence="1" id="KW-0472">Membrane</keyword>
<evidence type="ECO:0000256" key="1">
    <source>
        <dbReference type="SAM" id="Phobius"/>
    </source>
</evidence>
<feature type="transmembrane region" description="Helical" evidence="1">
    <location>
        <begin position="321"/>
        <end position="340"/>
    </location>
</feature>
<evidence type="ECO:0000313" key="2">
    <source>
        <dbReference type="EMBL" id="GIX64402.1"/>
    </source>
</evidence>
<feature type="transmembrane region" description="Helical" evidence="1">
    <location>
        <begin position="101"/>
        <end position="122"/>
    </location>
</feature>
<feature type="transmembrane region" description="Helical" evidence="1">
    <location>
        <begin position="290"/>
        <end position="309"/>
    </location>
</feature>
<feature type="transmembrane region" description="Helical" evidence="1">
    <location>
        <begin position="249"/>
        <end position="269"/>
    </location>
</feature>
<feature type="transmembrane region" description="Helical" evidence="1">
    <location>
        <begin position="134"/>
        <end position="151"/>
    </location>
</feature>
<dbReference type="GeneID" id="94195883"/>
<proteinExistence type="predicted"/>
<name>A0AAV4LW11_BABCB</name>
<gene>
    <name evidence="2" type="ORF">BcabD6B2_38370</name>
</gene>
<protein>
    <submittedName>
        <fullName evidence="2">TPR-related family member</fullName>
    </submittedName>
</protein>
<feature type="transmembrane region" description="Helical" evidence="1">
    <location>
        <begin position="360"/>
        <end position="383"/>
    </location>
</feature>
<feature type="transmembrane region" description="Helical" evidence="1">
    <location>
        <begin position="403"/>
        <end position="421"/>
    </location>
</feature>
<evidence type="ECO:0000313" key="3">
    <source>
        <dbReference type="Proteomes" id="UP001497744"/>
    </source>
</evidence>
<feature type="transmembrane region" description="Helical" evidence="1">
    <location>
        <begin position="26"/>
        <end position="50"/>
    </location>
</feature>
<reference evidence="2 3" key="1">
    <citation type="submission" date="2021-06" db="EMBL/GenBank/DDBJ databases">
        <title>Genome sequence of Babesia caballi.</title>
        <authorList>
            <person name="Yamagishi J."/>
            <person name="Kidaka T."/>
            <person name="Ochi A."/>
        </authorList>
    </citation>
    <scope>NUCLEOTIDE SEQUENCE [LARGE SCALE GENOMIC DNA]</scope>
    <source>
        <strain evidence="2">USDA-D6B2</strain>
    </source>
</reference>
<organism evidence="2 3">
    <name type="scientific">Babesia caballi</name>
    <dbReference type="NCBI Taxonomy" id="5871"/>
    <lineage>
        <taxon>Eukaryota</taxon>
        <taxon>Sar</taxon>
        <taxon>Alveolata</taxon>
        <taxon>Apicomplexa</taxon>
        <taxon>Aconoidasida</taxon>
        <taxon>Piroplasmida</taxon>
        <taxon>Babesiidae</taxon>
        <taxon>Babesia</taxon>
    </lineage>
</organism>
<dbReference type="AlphaFoldDB" id="A0AAV4LW11"/>
<dbReference type="Proteomes" id="UP001497744">
    <property type="component" value="Unassembled WGS sequence"/>
</dbReference>